<protein>
    <recommendedName>
        <fullName evidence="8">Phospho-2-dehydro-3-deoxyheptonate aldolase</fullName>
        <ecNumber evidence="8">2.5.1.54</ecNumber>
    </recommendedName>
</protein>
<evidence type="ECO:0000256" key="1">
    <source>
        <dbReference type="ARBA" id="ARBA00003726"/>
    </source>
</evidence>
<comment type="function">
    <text evidence="1 8">Stereospecific condensation of phosphoenolpyruvate (PEP) and D-erythrose-4-phosphate (E4P) giving rise to 3-deoxy-D-arabino-heptulosonate-7-phosphate (DAHP).</text>
</comment>
<comment type="caution">
    <text evidence="10">The sequence shown here is derived from an EMBL/GenBank/DDBJ whole genome shotgun (WGS) entry which is preliminary data.</text>
</comment>
<dbReference type="SUPFAM" id="SSF51569">
    <property type="entry name" value="Aldolase"/>
    <property type="match status" value="1"/>
</dbReference>
<gene>
    <name evidence="10" type="ORF">BC739_001343</name>
</gene>
<keyword evidence="11" id="KW-1185">Reference proteome</keyword>
<dbReference type="InterPro" id="IPR006219">
    <property type="entry name" value="DAHP_synth_1"/>
</dbReference>
<dbReference type="EMBL" id="JACJID010000001">
    <property type="protein sequence ID" value="MBA8924146.1"/>
    <property type="molecule type" value="Genomic_DNA"/>
</dbReference>
<comment type="pathway">
    <text evidence="2 8">Metabolic intermediate biosynthesis; chorismate biosynthesis; chorismate from D-erythrose 4-phosphate and phosphoenolpyruvate: step 1/7.</text>
</comment>
<evidence type="ECO:0000256" key="5">
    <source>
        <dbReference type="ARBA" id="ARBA00022679"/>
    </source>
</evidence>
<evidence type="ECO:0000256" key="2">
    <source>
        <dbReference type="ARBA" id="ARBA00004688"/>
    </source>
</evidence>
<accession>A0ABR6BBA0</accession>
<dbReference type="InterPro" id="IPR013785">
    <property type="entry name" value="Aldolase_TIM"/>
</dbReference>
<evidence type="ECO:0000259" key="9">
    <source>
        <dbReference type="Pfam" id="PF00793"/>
    </source>
</evidence>
<comment type="similarity">
    <text evidence="3 8">Belongs to the class-I DAHP synthase family.</text>
</comment>
<evidence type="ECO:0000313" key="11">
    <source>
        <dbReference type="Proteomes" id="UP000517916"/>
    </source>
</evidence>
<reference evidence="10 11" key="1">
    <citation type="submission" date="2020-08" db="EMBL/GenBank/DDBJ databases">
        <title>Genomic Encyclopedia of Archaeal and Bacterial Type Strains, Phase II (KMG-II): from individual species to whole genera.</title>
        <authorList>
            <person name="Goeker M."/>
        </authorList>
    </citation>
    <scope>NUCLEOTIDE SEQUENCE [LARGE SCALE GENOMIC DNA]</scope>
    <source>
        <strain evidence="10 11">DSM 43850</strain>
    </source>
</reference>
<evidence type="ECO:0000256" key="4">
    <source>
        <dbReference type="ARBA" id="ARBA00022605"/>
    </source>
</evidence>
<dbReference type="PIRSF" id="PIRSF001361">
    <property type="entry name" value="DAHP_synthase"/>
    <property type="match status" value="1"/>
</dbReference>
<comment type="catalytic activity">
    <reaction evidence="7 8">
        <text>D-erythrose 4-phosphate + phosphoenolpyruvate + H2O = 7-phospho-2-dehydro-3-deoxy-D-arabino-heptonate + phosphate</text>
        <dbReference type="Rhea" id="RHEA:14717"/>
        <dbReference type="ChEBI" id="CHEBI:15377"/>
        <dbReference type="ChEBI" id="CHEBI:16897"/>
        <dbReference type="ChEBI" id="CHEBI:43474"/>
        <dbReference type="ChEBI" id="CHEBI:58394"/>
        <dbReference type="ChEBI" id="CHEBI:58702"/>
        <dbReference type="EC" id="2.5.1.54"/>
    </reaction>
</comment>
<evidence type="ECO:0000256" key="8">
    <source>
        <dbReference type="PIRNR" id="PIRNR001361"/>
    </source>
</evidence>
<dbReference type="Proteomes" id="UP000517916">
    <property type="component" value="Unassembled WGS sequence"/>
</dbReference>
<keyword evidence="4 8" id="KW-0028">Amino-acid biosynthesis</keyword>
<dbReference type="PANTHER" id="PTHR21225">
    <property type="entry name" value="PHOSPHO-2-DEHYDRO-3-DEOXYHEPTONATE ALDOLASE DAHP SYNTHETASE"/>
    <property type="match status" value="1"/>
</dbReference>
<organism evidence="10 11">
    <name type="scientific">Kutzneria viridogrisea</name>
    <dbReference type="NCBI Taxonomy" id="47990"/>
    <lineage>
        <taxon>Bacteria</taxon>
        <taxon>Bacillati</taxon>
        <taxon>Actinomycetota</taxon>
        <taxon>Actinomycetes</taxon>
        <taxon>Pseudonocardiales</taxon>
        <taxon>Pseudonocardiaceae</taxon>
        <taxon>Kutzneria</taxon>
    </lineage>
</organism>
<evidence type="ECO:0000256" key="6">
    <source>
        <dbReference type="ARBA" id="ARBA00023141"/>
    </source>
</evidence>
<dbReference type="NCBIfam" id="NF009395">
    <property type="entry name" value="PRK12755.1"/>
    <property type="match status" value="1"/>
</dbReference>
<dbReference type="Pfam" id="PF00793">
    <property type="entry name" value="DAHP_synth_1"/>
    <property type="match status" value="1"/>
</dbReference>
<evidence type="ECO:0000313" key="10">
    <source>
        <dbReference type="EMBL" id="MBA8924146.1"/>
    </source>
</evidence>
<sequence>MAGGQCKSVPLLSPEELRQEQPASAQVLAGVAAARAAVTAVLDGTDDRLLVVLGPCSVHDLDATLMYARRLRELGRELAEDVVLVLRTYFEKPRTRVGWPGLLSDPWLDGGYALEDGLRMARALLLEVSEMDVAAACEWLSPAVPDYLGDLVSWGAIGARTVTSPVHRQLASGLPMPVGLKNAVDGNVRHAVDAIVAASRPQVYPGVGARGRPVVVHTSGNADCHLVLRGGERPNYGPAEVAEAMALLAEAGLPRRVVIDASHGNSGKDHLRQHEVALELAGSIAAGQEQIRGLLLESFLEPGRQDWAAGRPLVFGRSITDACMGWRVTEELVRTLAGASRTRRALLAERTG</sequence>
<feature type="domain" description="DAHP synthetase I/KDSA" evidence="9">
    <location>
        <begin position="40"/>
        <end position="332"/>
    </location>
</feature>
<name>A0ABR6BBA0_9PSEU</name>
<dbReference type="RefSeq" id="WP_318295991.1">
    <property type="nucleotide sequence ID" value="NZ_BAAABQ010000079.1"/>
</dbReference>
<keyword evidence="5 8" id="KW-0808">Transferase</keyword>
<keyword evidence="6 8" id="KW-0057">Aromatic amino acid biosynthesis</keyword>
<dbReference type="InterPro" id="IPR006218">
    <property type="entry name" value="DAHP1/KDSA"/>
</dbReference>
<evidence type="ECO:0000256" key="3">
    <source>
        <dbReference type="ARBA" id="ARBA00007985"/>
    </source>
</evidence>
<proteinExistence type="inferred from homology"/>
<dbReference type="NCBIfam" id="TIGR00034">
    <property type="entry name" value="aroFGH"/>
    <property type="match status" value="1"/>
</dbReference>
<evidence type="ECO:0000256" key="7">
    <source>
        <dbReference type="ARBA" id="ARBA00047508"/>
    </source>
</evidence>
<dbReference type="GO" id="GO:0003849">
    <property type="term" value="F:3-deoxy-7-phosphoheptulonate synthase activity"/>
    <property type="evidence" value="ECO:0007669"/>
    <property type="project" value="UniProtKB-EC"/>
</dbReference>
<dbReference type="Gene3D" id="3.20.20.70">
    <property type="entry name" value="Aldolase class I"/>
    <property type="match status" value="1"/>
</dbReference>
<dbReference type="EC" id="2.5.1.54" evidence="8"/>
<dbReference type="PANTHER" id="PTHR21225:SF12">
    <property type="entry name" value="PHOSPHO-2-DEHYDRO-3-DEOXYHEPTONATE ALDOLASE, TYROSINE-INHIBITED"/>
    <property type="match status" value="1"/>
</dbReference>